<reference evidence="2" key="1">
    <citation type="submission" date="2022-06" db="EMBL/GenBank/DDBJ databases">
        <title>Genome sequence of Phormidium yuhuli AB48 isolated from an industrial photobioreactor environment.</title>
        <authorList>
            <person name="Qiu Y."/>
            <person name="Noonan A.J.C."/>
            <person name="Dofher K."/>
            <person name="Koch M."/>
            <person name="Kieft B."/>
            <person name="Lin X."/>
            <person name="Ziels R.M."/>
            <person name="Hallam S.J."/>
        </authorList>
    </citation>
    <scope>NUCLEOTIDE SEQUENCE</scope>
    <source>
        <strain evidence="2">AB48</strain>
    </source>
</reference>
<dbReference type="Proteomes" id="UP001056708">
    <property type="component" value="Chromosome"/>
</dbReference>
<dbReference type="Pfam" id="PF11832">
    <property type="entry name" value="DUF3352"/>
    <property type="match status" value="1"/>
</dbReference>
<dbReference type="InterPro" id="IPR021787">
    <property type="entry name" value="DUF3352"/>
</dbReference>
<keyword evidence="1" id="KW-0472">Membrane</keyword>
<gene>
    <name evidence="2" type="ORF">NEA10_02060</name>
</gene>
<name>A0ABY5AR90_9CYAN</name>
<keyword evidence="1" id="KW-0812">Transmembrane</keyword>
<feature type="transmembrane region" description="Helical" evidence="1">
    <location>
        <begin position="9"/>
        <end position="29"/>
    </location>
</feature>
<evidence type="ECO:0000256" key="1">
    <source>
        <dbReference type="SAM" id="Phobius"/>
    </source>
</evidence>
<protein>
    <submittedName>
        <fullName evidence="2">DUF3352 domain-containing protein</fullName>
    </submittedName>
</protein>
<sequence length="581" mass="64469">MKSRAYSPLSLTLLGVILLTVLWTVYWFGFQSSLTLLRGAPRGEPAAALFLPKDPPLVMSLFTNPQKLQDLRQLRTPLRQRGQAKAEFKRLKASLLADTNLDYGRDIEPWLGDEITLAVTTADLDRNPANGTQPGYLLALEVRDGERSREFLDLFWQNKAVSGRELQFEEYKGVKLIYSRKTLPPTGDGLQLKDFNPFAKKSAGEWSSALVGDRFVLFANAPEVLRKAINDAQVEDLNLQHSPTYQKAIARLDDQRIGVILADVPQLSGWLGGDSVTPDSQLPDTLAIGLGLSRQGLLADTVWASSNDESTVSPELDHPVAALNYVPEESALVLAGTDLASRWRRVSQAVSGGDLLSRLLTQPLGELESRWGISLQEDIFDWVTGDYALALLPNVDDDALDWIFVAEDPPENHPQSDAAIGRLDEAAAANGYSVGPFTLKDQHRILAWTRLMTKEGKTTEGNLRLRLEADVLGVRGQLNDYRLLASSIEAIDWAYTSPRRNSLLANGQFRKELPLLPEDNDGYLYLNWQESQGALRQQLPFLRVLELTGNPLVDHLRSLLLSTEGSRNGVHRAQVLIKLIP</sequence>
<keyword evidence="1" id="KW-1133">Transmembrane helix</keyword>
<organism evidence="2 3">
    <name type="scientific">Phormidium yuhuli AB48</name>
    <dbReference type="NCBI Taxonomy" id="2940671"/>
    <lineage>
        <taxon>Bacteria</taxon>
        <taxon>Bacillati</taxon>
        <taxon>Cyanobacteriota</taxon>
        <taxon>Cyanophyceae</taxon>
        <taxon>Oscillatoriophycideae</taxon>
        <taxon>Oscillatoriales</taxon>
        <taxon>Oscillatoriaceae</taxon>
        <taxon>Phormidium</taxon>
        <taxon>Phormidium yuhuli</taxon>
    </lineage>
</organism>
<keyword evidence="3" id="KW-1185">Reference proteome</keyword>
<dbReference type="RefSeq" id="WP_252663550.1">
    <property type="nucleotide sequence ID" value="NZ_CP098611.1"/>
</dbReference>
<evidence type="ECO:0000313" key="3">
    <source>
        <dbReference type="Proteomes" id="UP001056708"/>
    </source>
</evidence>
<evidence type="ECO:0000313" key="2">
    <source>
        <dbReference type="EMBL" id="USR91535.1"/>
    </source>
</evidence>
<proteinExistence type="predicted"/>
<dbReference type="EMBL" id="CP098611">
    <property type="protein sequence ID" value="USR91535.1"/>
    <property type="molecule type" value="Genomic_DNA"/>
</dbReference>
<accession>A0ABY5AR90</accession>